<proteinExistence type="predicted"/>
<dbReference type="AlphaFoldDB" id="A0A1I6BTJ8"/>
<dbReference type="RefSeq" id="WP_092679102.1">
    <property type="nucleotide sequence ID" value="NZ_FOXS01000015.1"/>
</dbReference>
<sequence>MTTSPRRPRRRLPASPVASWTDKLNDYALDRGVEHLNTVVAGQVHRLTAEQQLVGSVALYYSGGRLLADLVQLLSPRPKKRRAASGR</sequence>
<gene>
    <name evidence="1" type="ORF">SAMN04515668_5092</name>
</gene>
<dbReference type="EMBL" id="FOXS01000015">
    <property type="protein sequence ID" value="SFQ84241.1"/>
    <property type="molecule type" value="Genomic_DNA"/>
</dbReference>
<accession>A0A1I6BTJ8</accession>
<keyword evidence="2" id="KW-1185">Reference proteome</keyword>
<evidence type="ECO:0000313" key="2">
    <source>
        <dbReference type="Proteomes" id="UP000199029"/>
    </source>
</evidence>
<evidence type="ECO:0000313" key="1">
    <source>
        <dbReference type="EMBL" id="SFQ84241.1"/>
    </source>
</evidence>
<protein>
    <submittedName>
        <fullName evidence="1">Uncharacterized protein</fullName>
    </submittedName>
</protein>
<reference evidence="2" key="1">
    <citation type="submission" date="2016-10" db="EMBL/GenBank/DDBJ databases">
        <authorList>
            <person name="Varghese N."/>
            <person name="Submissions S."/>
        </authorList>
    </citation>
    <scope>NUCLEOTIDE SEQUENCE [LARGE SCALE GENOMIC DNA]</scope>
    <source>
        <strain evidence="2">OR362-8,ATCC BAA-1266,JCM 13504</strain>
    </source>
</reference>
<name>A0A1I6BTJ8_HYMAR</name>
<dbReference type="Proteomes" id="UP000199029">
    <property type="component" value="Unassembled WGS sequence"/>
</dbReference>
<organism evidence="1 2">
    <name type="scientific">Hymenobacter arizonensis</name>
    <name type="common">Siccationidurans arizonensis</name>
    <dbReference type="NCBI Taxonomy" id="1227077"/>
    <lineage>
        <taxon>Bacteria</taxon>
        <taxon>Pseudomonadati</taxon>
        <taxon>Bacteroidota</taxon>
        <taxon>Cytophagia</taxon>
        <taxon>Cytophagales</taxon>
        <taxon>Hymenobacteraceae</taxon>
        <taxon>Hymenobacter</taxon>
    </lineage>
</organism>